<dbReference type="PROSITE" id="PS51352">
    <property type="entry name" value="THIOREDOXIN_2"/>
    <property type="match status" value="1"/>
</dbReference>
<name>A0A1F5RD17_9BACT</name>
<proteinExistence type="predicted"/>
<gene>
    <name evidence="2" type="ORF">A2024_03385</name>
</gene>
<dbReference type="PANTHER" id="PTHR45663">
    <property type="entry name" value="GEO12009P1"/>
    <property type="match status" value="1"/>
</dbReference>
<dbReference type="GO" id="GO:0045454">
    <property type="term" value="P:cell redox homeostasis"/>
    <property type="evidence" value="ECO:0007669"/>
    <property type="project" value="TreeGrafter"/>
</dbReference>
<dbReference type="AlphaFoldDB" id="A0A1F5RD17"/>
<evidence type="ECO:0000259" key="1">
    <source>
        <dbReference type="PROSITE" id="PS51352"/>
    </source>
</evidence>
<reference evidence="2 3" key="1">
    <citation type="journal article" date="2016" name="Nat. Commun.">
        <title>Thousands of microbial genomes shed light on interconnected biogeochemical processes in an aquifer system.</title>
        <authorList>
            <person name="Anantharaman K."/>
            <person name="Brown C.T."/>
            <person name="Hug L.A."/>
            <person name="Sharon I."/>
            <person name="Castelle C.J."/>
            <person name="Probst A.J."/>
            <person name="Thomas B.C."/>
            <person name="Singh A."/>
            <person name="Wilkins M.J."/>
            <person name="Karaoz U."/>
            <person name="Brodie E.L."/>
            <person name="Williams K.H."/>
            <person name="Hubbard S.S."/>
            <person name="Banfield J.F."/>
        </authorList>
    </citation>
    <scope>NUCLEOTIDE SEQUENCE [LARGE SCALE GENOMIC DNA]</scope>
</reference>
<dbReference type="GO" id="GO:0005829">
    <property type="term" value="C:cytosol"/>
    <property type="evidence" value="ECO:0007669"/>
    <property type="project" value="TreeGrafter"/>
</dbReference>
<protein>
    <submittedName>
        <fullName evidence="2">Thiol reductase thioredoxin</fullName>
    </submittedName>
</protein>
<dbReference type="Gene3D" id="3.40.30.10">
    <property type="entry name" value="Glutaredoxin"/>
    <property type="match status" value="1"/>
</dbReference>
<evidence type="ECO:0000313" key="2">
    <source>
        <dbReference type="EMBL" id="OGF12248.1"/>
    </source>
</evidence>
<dbReference type="Proteomes" id="UP000177230">
    <property type="component" value="Unassembled WGS sequence"/>
</dbReference>
<dbReference type="InterPro" id="IPR013766">
    <property type="entry name" value="Thioredoxin_domain"/>
</dbReference>
<comment type="caution">
    <text evidence="2">The sequence shown here is derived from an EMBL/GenBank/DDBJ whole genome shotgun (WGS) entry which is preliminary data.</text>
</comment>
<evidence type="ECO:0000313" key="3">
    <source>
        <dbReference type="Proteomes" id="UP000177230"/>
    </source>
</evidence>
<dbReference type="InterPro" id="IPR036249">
    <property type="entry name" value="Thioredoxin-like_sf"/>
</dbReference>
<organism evidence="2 3">
    <name type="scientific">Candidatus Edwardsbacteria bacterium GWF2_54_11</name>
    <dbReference type="NCBI Taxonomy" id="1817851"/>
    <lineage>
        <taxon>Bacteria</taxon>
        <taxon>Candidatus Edwardsiibacteriota</taxon>
    </lineage>
</organism>
<dbReference type="Pfam" id="PF00085">
    <property type="entry name" value="Thioredoxin"/>
    <property type="match status" value="1"/>
</dbReference>
<dbReference type="EMBL" id="MFFM01000034">
    <property type="protein sequence ID" value="OGF12248.1"/>
    <property type="molecule type" value="Genomic_DNA"/>
</dbReference>
<dbReference type="GO" id="GO:0015035">
    <property type="term" value="F:protein-disulfide reductase activity"/>
    <property type="evidence" value="ECO:0007669"/>
    <property type="project" value="TreeGrafter"/>
</dbReference>
<dbReference type="PANTHER" id="PTHR45663:SF11">
    <property type="entry name" value="GEO12009P1"/>
    <property type="match status" value="1"/>
</dbReference>
<feature type="domain" description="Thioredoxin" evidence="1">
    <location>
        <begin position="1"/>
        <end position="99"/>
    </location>
</feature>
<dbReference type="SUPFAM" id="SSF52833">
    <property type="entry name" value="Thioredoxin-like"/>
    <property type="match status" value="1"/>
</dbReference>
<dbReference type="CDD" id="cd02947">
    <property type="entry name" value="TRX_family"/>
    <property type="match status" value="1"/>
</dbReference>
<sequence length="103" mass="11942">MDSAKAKNQKLPKLVDLGADKCIPCKMMAPILDKLKKDFAGKLEVVFIDVWKNADEGSKYKIRVIPTQIFYSPEGKELFRHEGFYSREDILAKWKELGFEFKQ</sequence>
<accession>A0A1F5RD17</accession>